<sequence>MRYFWELIGYFYFNQLLTINTTNAKMTTEKEFLKWLQRKEKSFLENFKFALNAWNSAEFTLSSKYELVLEWLSTEAAVLPVNEIPYEEFTELLNMRAQPGLIEQDVKKKFIKMMICLSDKLAEEACVERTCNWARILLLLCDFELLQDLYRGDYELHAEVYSSLLIYYELYLTSFESTKMYINTTAKKTLSNATETEFFSSVISNLRDHIKRTGDMERYDKSYRLHILQPLVRVMLILRTHSICFFDELLQLERLLTNHLQDEQFVDRVINLPLYVRLLTLECAVVNRRGVESFVQHLLKYAFKELTEEVEKVEQKHNQKRSIMLTAAAYTLEIFRKHDINLNFKMELENQKPALTYLGEQLFICIQQCKQHYLREVLLVLCAALRLNPLILEQDIFQITTWMIVAEKKNNEEHTLFDEYLVSLMDMFRRLSRVEKLVFNMLKSLKEWLNKYDMDSTHEVEKNRKRKAVDGVEINAKKSKPPRVTLDDEITYIHIIFEDFHKLSADRNIDENSGLYIDFPYLHAAWPSNSVGIAFSKLITGLVSKPALVIWKSLLYSLEELIQKLQNHPENACLENNQFLLDLHAALICQYFNGCRLAEQYDKFATEVNEQLRITKEVLTKFKSLVLTQEHNDRSLSALLECVYHASNFELLLNFYQPDGLNGNQLPDAECLHTLISTEEWSSLQKRVMKLGKSQGKFLCHRLILQRMQAQSVLKSMNDKTDLKLESESTFDNSVQGEVKNLLQREPSMKWFLSQLSPKAKVNKIQQLLDETSVIAAMAEDLGSLEIIAGALCARLAQTFASTSKGSILATLKGNFDNLSQGMCAEQNTAEKELQKLVNIVQIHAQNEYNVKKLPKHDEMKKLILLCRQLPLGYLRRQSKNIIFTFLIAFYCDLNATENKNYASEVFDVIIDFLHFGQHVPIFKYFSLETILRVMPVATSWPFYEFVFSTIKSEEKGSEQFLTSLAENFESAQNSDCKLSDEQRRLLLLAIETLAALNGPSAKRMRKHFERILAIYSKYVYAYFNKHNAKEADKTPDQQAKKDKKFVEKTLAGFAPYSNALLINATNGKCNDVDKQAAMVTEDFRRICKIYIGHSMDYKNPFAIRLLQVALNHRQLLHLDQDEVEFVLSHYWQQLNADLKSTSLNEANTVKTTETTVKMIIGNKTNEDFLLTLQSLATNLDVVQDYRNILRCLELIAKCSFSTIKGAIFNDKFKSITCNIVLRLSKNEQQQFVDKEQVLALLAAQKSLVENKMIPISMDTLDNILAFLMDINIKRFPLSEDNLTVFKQLHCAMSDLYSCLLRHRHVLLMDRVPQFMHIFKDLIQSIVWYKSDRQKDAALSSNELEDLAELAMKLEAIMQLIATHSVHVKRVAPFVLTFIISLMVANKRATTLYPKIKTHIDSVCHALIGICDHRVGRFILRCSNEAARQVYELYVKDHKKYHKFKGKV</sequence>
<dbReference type="Pfam" id="PF10441">
    <property type="entry name" value="Urb2"/>
    <property type="match status" value="1"/>
</dbReference>
<dbReference type="InterPro" id="IPR018849">
    <property type="entry name" value="Urb2/Npa2_C"/>
</dbReference>
<evidence type="ECO:0000313" key="2">
    <source>
        <dbReference type="EMBL" id="JAB95015.1"/>
    </source>
</evidence>
<accession>W8B1P7</accession>
<reference evidence="2" key="1">
    <citation type="submission" date="2013-07" db="EMBL/GenBank/DDBJ databases">
        <authorList>
            <person name="Geib S."/>
        </authorList>
    </citation>
    <scope>NUCLEOTIDE SEQUENCE</scope>
</reference>
<name>W8B1P7_CERCA</name>
<evidence type="ECO:0000259" key="1">
    <source>
        <dbReference type="Pfam" id="PF10441"/>
    </source>
</evidence>
<dbReference type="OrthoDB" id="160374at2759"/>
<reference evidence="2" key="2">
    <citation type="journal article" date="2014" name="BMC Genomics">
        <title>A genomic perspective to assessing quality of mass-reared SIT flies used in Mediterranean fruit fly (Ceratitis capitata) eradication in California.</title>
        <authorList>
            <person name="Calla B."/>
            <person name="Hall B."/>
            <person name="Hou S."/>
            <person name="Geib S.M."/>
        </authorList>
    </citation>
    <scope>NUCLEOTIDE SEQUENCE</scope>
</reference>
<dbReference type="EMBL" id="GAMC01011540">
    <property type="protein sequence ID" value="JAB95015.1"/>
    <property type="molecule type" value="mRNA"/>
</dbReference>
<protein>
    <recommendedName>
        <fullName evidence="1">Nucleolar 27S pre-rRNA processing Urb2/Npa2 C-terminal domain-containing protein</fullName>
    </recommendedName>
</protein>
<proteinExistence type="evidence at transcript level"/>
<organism evidence="2">
    <name type="scientific">Ceratitis capitata</name>
    <name type="common">Mediterranean fruit fly</name>
    <name type="synonym">Tephritis capitata</name>
    <dbReference type="NCBI Taxonomy" id="7213"/>
    <lineage>
        <taxon>Eukaryota</taxon>
        <taxon>Metazoa</taxon>
        <taxon>Ecdysozoa</taxon>
        <taxon>Arthropoda</taxon>
        <taxon>Hexapoda</taxon>
        <taxon>Insecta</taxon>
        <taxon>Pterygota</taxon>
        <taxon>Neoptera</taxon>
        <taxon>Endopterygota</taxon>
        <taxon>Diptera</taxon>
        <taxon>Brachycera</taxon>
        <taxon>Muscomorpha</taxon>
        <taxon>Tephritoidea</taxon>
        <taxon>Tephritidae</taxon>
        <taxon>Ceratitis</taxon>
        <taxon>Ceratitis</taxon>
    </lineage>
</organism>
<feature type="domain" description="Nucleolar 27S pre-rRNA processing Urb2/Npa2 C-terminal" evidence="1">
    <location>
        <begin position="1242"/>
        <end position="1447"/>
    </location>
</feature>